<dbReference type="PANTHER" id="PTHR43856:SF1">
    <property type="entry name" value="MITOCHONDRIAL CARDIOLIPIN HYDROLASE"/>
    <property type="match status" value="1"/>
</dbReference>
<dbReference type="EC" id="3.1.4.4" evidence="3"/>
<feature type="domain" description="PLD phosphodiesterase" evidence="7">
    <location>
        <begin position="104"/>
        <end position="131"/>
    </location>
</feature>
<keyword evidence="9" id="KW-1185">Reference proteome</keyword>
<evidence type="ECO:0000256" key="6">
    <source>
        <dbReference type="ARBA" id="ARBA00023098"/>
    </source>
</evidence>
<sequence length="177" mass="20324">MATGAAVSSVYYYFKNNDVSRPSKLRYYFSKSDASPREELTNLIDNAQNTIDAAVFYITEKKIIAHLCNATKRGVEVRIITDKDNDRALDTLVDCGIPIKVNTYKGNMHLKNMIVDKKIATTGSYNFTYNAEFNNEEVVIILDNKEIAGEWSAKFEKMWNDKINYKNYESKNLKKYA</sequence>
<dbReference type="Pfam" id="PF13091">
    <property type="entry name" value="PLDc_2"/>
    <property type="match status" value="1"/>
</dbReference>
<dbReference type="InterPro" id="IPR051406">
    <property type="entry name" value="PLD_domain"/>
</dbReference>
<proteinExistence type="inferred from homology"/>
<evidence type="ECO:0000313" key="8">
    <source>
        <dbReference type="EMBL" id="MFC4557809.1"/>
    </source>
</evidence>
<dbReference type="SUPFAM" id="SSF56024">
    <property type="entry name" value="Phospholipase D/nuclease"/>
    <property type="match status" value="1"/>
</dbReference>
<accession>A0ABV9DJ94</accession>
<evidence type="ECO:0000256" key="4">
    <source>
        <dbReference type="ARBA" id="ARBA00022801"/>
    </source>
</evidence>
<comment type="similarity">
    <text evidence="2">Belongs to the phospholipase D family.</text>
</comment>
<comment type="caution">
    <text evidence="8">The sequence shown here is derived from an EMBL/GenBank/DDBJ whole genome shotgun (WGS) entry which is preliminary data.</text>
</comment>
<dbReference type="InterPro" id="IPR025202">
    <property type="entry name" value="PLD-like_dom"/>
</dbReference>
<organism evidence="8 9">
    <name type="scientific">Virgibacillus kekensis</name>
    <dbReference type="NCBI Taxonomy" id="202261"/>
    <lineage>
        <taxon>Bacteria</taxon>
        <taxon>Bacillati</taxon>
        <taxon>Bacillota</taxon>
        <taxon>Bacilli</taxon>
        <taxon>Bacillales</taxon>
        <taxon>Bacillaceae</taxon>
        <taxon>Virgibacillus</taxon>
    </lineage>
</organism>
<dbReference type="InterPro" id="IPR001736">
    <property type="entry name" value="PLipase_D/transphosphatidylase"/>
</dbReference>
<comment type="catalytic activity">
    <reaction evidence="1">
        <text>a 1,2-diacyl-sn-glycero-3-phosphocholine + H2O = a 1,2-diacyl-sn-glycero-3-phosphate + choline + H(+)</text>
        <dbReference type="Rhea" id="RHEA:14445"/>
        <dbReference type="ChEBI" id="CHEBI:15354"/>
        <dbReference type="ChEBI" id="CHEBI:15377"/>
        <dbReference type="ChEBI" id="CHEBI:15378"/>
        <dbReference type="ChEBI" id="CHEBI:57643"/>
        <dbReference type="ChEBI" id="CHEBI:58608"/>
        <dbReference type="EC" id="3.1.4.4"/>
    </reaction>
</comment>
<dbReference type="PANTHER" id="PTHR43856">
    <property type="entry name" value="CARDIOLIPIN HYDROLASE"/>
    <property type="match status" value="1"/>
</dbReference>
<evidence type="ECO:0000259" key="7">
    <source>
        <dbReference type="PROSITE" id="PS50035"/>
    </source>
</evidence>
<evidence type="ECO:0000256" key="1">
    <source>
        <dbReference type="ARBA" id="ARBA00000798"/>
    </source>
</evidence>
<gene>
    <name evidence="8" type="ORF">ACFO3D_06250</name>
</gene>
<reference evidence="9" key="1">
    <citation type="journal article" date="2019" name="Int. J. Syst. Evol. Microbiol.">
        <title>The Global Catalogue of Microorganisms (GCM) 10K type strain sequencing project: providing services to taxonomists for standard genome sequencing and annotation.</title>
        <authorList>
            <consortium name="The Broad Institute Genomics Platform"/>
            <consortium name="The Broad Institute Genome Sequencing Center for Infectious Disease"/>
            <person name="Wu L."/>
            <person name="Ma J."/>
        </authorList>
    </citation>
    <scope>NUCLEOTIDE SEQUENCE [LARGE SCALE GENOMIC DNA]</scope>
    <source>
        <strain evidence="9">CGMCC 4.7426</strain>
    </source>
</reference>
<evidence type="ECO:0000256" key="2">
    <source>
        <dbReference type="ARBA" id="ARBA00008664"/>
    </source>
</evidence>
<dbReference type="RefSeq" id="WP_390293900.1">
    <property type="nucleotide sequence ID" value="NZ_JBHSFU010000004.1"/>
</dbReference>
<evidence type="ECO:0000313" key="9">
    <source>
        <dbReference type="Proteomes" id="UP001595989"/>
    </source>
</evidence>
<protein>
    <recommendedName>
        <fullName evidence="3">phospholipase D</fullName>
        <ecNumber evidence="3">3.1.4.4</ecNumber>
    </recommendedName>
</protein>
<dbReference type="PROSITE" id="PS50035">
    <property type="entry name" value="PLD"/>
    <property type="match status" value="1"/>
</dbReference>
<keyword evidence="4" id="KW-0378">Hydrolase</keyword>
<dbReference type="Gene3D" id="3.30.870.10">
    <property type="entry name" value="Endonuclease Chain A"/>
    <property type="match status" value="1"/>
</dbReference>
<dbReference type="Proteomes" id="UP001595989">
    <property type="component" value="Unassembled WGS sequence"/>
</dbReference>
<keyword evidence="5" id="KW-0442">Lipid degradation</keyword>
<dbReference type="EMBL" id="JBHSFU010000004">
    <property type="protein sequence ID" value="MFC4557809.1"/>
    <property type="molecule type" value="Genomic_DNA"/>
</dbReference>
<name>A0ABV9DJ94_9BACI</name>
<evidence type="ECO:0000256" key="3">
    <source>
        <dbReference type="ARBA" id="ARBA00012027"/>
    </source>
</evidence>
<evidence type="ECO:0000256" key="5">
    <source>
        <dbReference type="ARBA" id="ARBA00022963"/>
    </source>
</evidence>
<keyword evidence="6" id="KW-0443">Lipid metabolism</keyword>